<protein>
    <submittedName>
        <fullName evidence="1">28157_t:CDS:1</fullName>
    </submittedName>
</protein>
<evidence type="ECO:0000313" key="1">
    <source>
        <dbReference type="EMBL" id="CAG8840469.1"/>
    </source>
</evidence>
<proteinExistence type="predicted"/>
<accession>A0ACA9SJQ3</accession>
<evidence type="ECO:0000313" key="2">
    <source>
        <dbReference type="Proteomes" id="UP000789920"/>
    </source>
</evidence>
<dbReference type="Proteomes" id="UP000789920">
    <property type="component" value="Unassembled WGS sequence"/>
</dbReference>
<name>A0ACA9SJQ3_9GLOM</name>
<reference evidence="1" key="1">
    <citation type="submission" date="2021-06" db="EMBL/GenBank/DDBJ databases">
        <authorList>
            <person name="Kallberg Y."/>
            <person name="Tangrot J."/>
            <person name="Rosling A."/>
        </authorList>
    </citation>
    <scope>NUCLEOTIDE SEQUENCE</scope>
    <source>
        <strain evidence="1">MA461A</strain>
    </source>
</reference>
<feature type="non-terminal residue" evidence="1">
    <location>
        <position position="109"/>
    </location>
</feature>
<dbReference type="EMBL" id="CAJVQC010126858">
    <property type="protein sequence ID" value="CAG8840469.1"/>
    <property type="molecule type" value="Genomic_DNA"/>
</dbReference>
<sequence>MPGMYGNGFRTRNLWISNFLVKVASQLSNPLFGLKGHETSLIIILSRLLGVQIRKLFYKSQNNSKELVRELQIIHTYQNVDIVEIHGISQHSETGDMIYGFETIHNGIL</sequence>
<keyword evidence="2" id="KW-1185">Reference proteome</keyword>
<gene>
    <name evidence="1" type="ORF">RPERSI_LOCUS31440</name>
</gene>
<comment type="caution">
    <text evidence="1">The sequence shown here is derived from an EMBL/GenBank/DDBJ whole genome shotgun (WGS) entry which is preliminary data.</text>
</comment>
<organism evidence="1 2">
    <name type="scientific">Racocetra persica</name>
    <dbReference type="NCBI Taxonomy" id="160502"/>
    <lineage>
        <taxon>Eukaryota</taxon>
        <taxon>Fungi</taxon>
        <taxon>Fungi incertae sedis</taxon>
        <taxon>Mucoromycota</taxon>
        <taxon>Glomeromycotina</taxon>
        <taxon>Glomeromycetes</taxon>
        <taxon>Diversisporales</taxon>
        <taxon>Gigasporaceae</taxon>
        <taxon>Racocetra</taxon>
    </lineage>
</organism>